<evidence type="ECO:0000313" key="4">
    <source>
        <dbReference type="Proteomes" id="UP000188603"/>
    </source>
</evidence>
<dbReference type="PROSITE" id="PS50126">
    <property type="entry name" value="S1"/>
    <property type="match status" value="1"/>
</dbReference>
<dbReference type="Proteomes" id="UP000188603">
    <property type="component" value="Chromosome"/>
</dbReference>
<feature type="compositionally biased region" description="Basic and acidic residues" evidence="1">
    <location>
        <begin position="88"/>
        <end position="120"/>
    </location>
</feature>
<dbReference type="NCBIfam" id="NF006363">
    <property type="entry name" value="PRK08582.1"/>
    <property type="match status" value="1"/>
</dbReference>
<protein>
    <submittedName>
        <fullName evidence="3">RNA-binding protein S1</fullName>
    </submittedName>
</protein>
<keyword evidence="4" id="KW-1185">Reference proteome</keyword>
<accession>A0A1U9K368</accession>
<dbReference type="KEGG" id="ntr:B0W44_00340"/>
<dbReference type="GO" id="GO:0003729">
    <property type="term" value="F:mRNA binding"/>
    <property type="evidence" value="ECO:0007669"/>
    <property type="project" value="TreeGrafter"/>
</dbReference>
<dbReference type="EMBL" id="CP019699">
    <property type="protein sequence ID" value="AQS54475.1"/>
    <property type="molecule type" value="Genomic_DNA"/>
</dbReference>
<dbReference type="GO" id="GO:0003735">
    <property type="term" value="F:structural constituent of ribosome"/>
    <property type="evidence" value="ECO:0007669"/>
    <property type="project" value="TreeGrafter"/>
</dbReference>
<dbReference type="InterPro" id="IPR050437">
    <property type="entry name" value="Ribos_protein_bS1-like"/>
</dbReference>
<dbReference type="RefSeq" id="WP_077718291.1">
    <property type="nucleotide sequence ID" value="NZ_CP019699.1"/>
</dbReference>
<evidence type="ECO:0000313" key="3">
    <source>
        <dbReference type="EMBL" id="AQS54475.1"/>
    </source>
</evidence>
<sequence length="128" mass="14025">MTIDVGSKYEGKVTGITHFGAFVELPGGRTGLVHISEVADQYVKDVNEHLSVGDTVTVKVLNIDDSGKIGLSIRKAVDRPQGQSRRGGRTDRSFEDKLSRFMKDSEDRLTSLKRHAEGKRGGRGARRG</sequence>
<dbReference type="PANTHER" id="PTHR10724">
    <property type="entry name" value="30S RIBOSOMAL PROTEIN S1"/>
    <property type="match status" value="1"/>
</dbReference>
<evidence type="ECO:0000259" key="2">
    <source>
        <dbReference type="PROSITE" id="PS50126"/>
    </source>
</evidence>
<reference evidence="3 4" key="1">
    <citation type="journal article" date="2015" name="Int. J. Syst. Evol. Microbiol.">
        <title>Novibacillus thermophilus gen. nov., sp. nov., a Gram-staining-negative and moderately thermophilic member of the family Thermoactinomycetaceae.</title>
        <authorList>
            <person name="Yang G."/>
            <person name="Chen J."/>
            <person name="Zhou S."/>
        </authorList>
    </citation>
    <scope>NUCLEOTIDE SEQUENCE [LARGE SCALE GENOMIC DNA]</scope>
    <source>
        <strain evidence="3 4">SG-1</strain>
    </source>
</reference>
<gene>
    <name evidence="3" type="ORF">B0W44_00340</name>
</gene>
<dbReference type="Pfam" id="PF00575">
    <property type="entry name" value="S1"/>
    <property type="match status" value="1"/>
</dbReference>
<dbReference type="InterPro" id="IPR012340">
    <property type="entry name" value="NA-bd_OB-fold"/>
</dbReference>
<dbReference type="Gene3D" id="2.40.50.140">
    <property type="entry name" value="Nucleic acid-binding proteins"/>
    <property type="match status" value="1"/>
</dbReference>
<dbReference type="GO" id="GO:0006412">
    <property type="term" value="P:translation"/>
    <property type="evidence" value="ECO:0007669"/>
    <property type="project" value="TreeGrafter"/>
</dbReference>
<dbReference type="STRING" id="1471761.B0W44_00340"/>
<dbReference type="OrthoDB" id="9810507at2"/>
<proteinExistence type="predicted"/>
<feature type="region of interest" description="Disordered" evidence="1">
    <location>
        <begin position="74"/>
        <end position="128"/>
    </location>
</feature>
<dbReference type="AlphaFoldDB" id="A0A1U9K368"/>
<dbReference type="FunFam" id="2.40.50.140:FF:000059">
    <property type="entry name" value="S1 RNA binding protein"/>
    <property type="match status" value="1"/>
</dbReference>
<evidence type="ECO:0000256" key="1">
    <source>
        <dbReference type="SAM" id="MobiDB-lite"/>
    </source>
</evidence>
<name>A0A1U9K368_9BACL</name>
<feature type="domain" description="S1 motif" evidence="2">
    <location>
        <begin position="6"/>
        <end position="74"/>
    </location>
</feature>
<dbReference type="InterPro" id="IPR003029">
    <property type="entry name" value="S1_domain"/>
</dbReference>
<organism evidence="3 4">
    <name type="scientific">Novibacillus thermophilus</name>
    <dbReference type="NCBI Taxonomy" id="1471761"/>
    <lineage>
        <taxon>Bacteria</taxon>
        <taxon>Bacillati</taxon>
        <taxon>Bacillota</taxon>
        <taxon>Bacilli</taxon>
        <taxon>Bacillales</taxon>
        <taxon>Thermoactinomycetaceae</taxon>
        <taxon>Novibacillus</taxon>
    </lineage>
</organism>
<dbReference type="PANTHER" id="PTHR10724:SF10">
    <property type="entry name" value="S1 RNA-BINDING DOMAIN-CONTAINING PROTEIN 1"/>
    <property type="match status" value="1"/>
</dbReference>
<dbReference type="CDD" id="cd05692">
    <property type="entry name" value="S1_RPS1_repeat_hs4"/>
    <property type="match status" value="1"/>
</dbReference>
<dbReference type="SUPFAM" id="SSF50249">
    <property type="entry name" value="Nucleic acid-binding proteins"/>
    <property type="match status" value="1"/>
</dbReference>
<dbReference type="SMART" id="SM00316">
    <property type="entry name" value="S1"/>
    <property type="match status" value="1"/>
</dbReference>